<evidence type="ECO:0000313" key="2">
    <source>
        <dbReference type="EMBL" id="KAJ1084798.1"/>
    </source>
</evidence>
<evidence type="ECO:0000256" key="1">
    <source>
        <dbReference type="SAM" id="MobiDB-lite"/>
    </source>
</evidence>
<gene>
    <name evidence="2" type="ORF">NDU88_004944</name>
</gene>
<proteinExistence type="predicted"/>
<dbReference type="Proteomes" id="UP001066276">
    <property type="component" value="Chromosome 12"/>
</dbReference>
<dbReference type="EMBL" id="JANPWB010000016">
    <property type="protein sequence ID" value="KAJ1084798.1"/>
    <property type="molecule type" value="Genomic_DNA"/>
</dbReference>
<keyword evidence="3" id="KW-1185">Reference proteome</keyword>
<reference evidence="2" key="1">
    <citation type="journal article" date="2022" name="bioRxiv">
        <title>Sequencing and chromosome-scale assembly of the giantPleurodeles waltlgenome.</title>
        <authorList>
            <person name="Brown T."/>
            <person name="Elewa A."/>
            <person name="Iarovenko S."/>
            <person name="Subramanian E."/>
            <person name="Araus A.J."/>
            <person name="Petzold A."/>
            <person name="Susuki M."/>
            <person name="Suzuki K.-i.T."/>
            <person name="Hayashi T."/>
            <person name="Toyoda A."/>
            <person name="Oliveira C."/>
            <person name="Osipova E."/>
            <person name="Leigh N.D."/>
            <person name="Simon A."/>
            <person name="Yun M.H."/>
        </authorList>
    </citation>
    <scope>NUCLEOTIDE SEQUENCE</scope>
    <source>
        <strain evidence="2">20211129_DDA</strain>
        <tissue evidence="2">Liver</tissue>
    </source>
</reference>
<name>A0AAV7L623_PLEWA</name>
<sequence length="93" mass="10605">MAWLSSSSPLTTKESIEMTANQGGPSMDEYPTVSMMTPPLEDYYDIDMEIDINYLYYSIMALLSIPTLQGKCKETLWSRVEGATERKLPHEMM</sequence>
<protein>
    <submittedName>
        <fullName evidence="2">Uncharacterized protein</fullName>
    </submittedName>
</protein>
<dbReference type="AlphaFoldDB" id="A0AAV7L623"/>
<feature type="compositionally biased region" description="Polar residues" evidence="1">
    <location>
        <begin position="1"/>
        <end position="24"/>
    </location>
</feature>
<comment type="caution">
    <text evidence="2">The sequence shown here is derived from an EMBL/GenBank/DDBJ whole genome shotgun (WGS) entry which is preliminary data.</text>
</comment>
<evidence type="ECO:0000313" key="3">
    <source>
        <dbReference type="Proteomes" id="UP001066276"/>
    </source>
</evidence>
<feature type="region of interest" description="Disordered" evidence="1">
    <location>
        <begin position="1"/>
        <end position="32"/>
    </location>
</feature>
<organism evidence="2 3">
    <name type="scientific">Pleurodeles waltl</name>
    <name type="common">Iberian ribbed newt</name>
    <dbReference type="NCBI Taxonomy" id="8319"/>
    <lineage>
        <taxon>Eukaryota</taxon>
        <taxon>Metazoa</taxon>
        <taxon>Chordata</taxon>
        <taxon>Craniata</taxon>
        <taxon>Vertebrata</taxon>
        <taxon>Euteleostomi</taxon>
        <taxon>Amphibia</taxon>
        <taxon>Batrachia</taxon>
        <taxon>Caudata</taxon>
        <taxon>Salamandroidea</taxon>
        <taxon>Salamandridae</taxon>
        <taxon>Pleurodelinae</taxon>
        <taxon>Pleurodeles</taxon>
    </lineage>
</organism>
<accession>A0AAV7L623</accession>